<dbReference type="Gene3D" id="3.80.10.10">
    <property type="entry name" value="Ribonuclease Inhibitor"/>
    <property type="match status" value="1"/>
</dbReference>
<dbReference type="InterPro" id="IPR027370">
    <property type="entry name" value="Znf-RING_euk"/>
</dbReference>
<organism evidence="7 8">
    <name type="scientific">Frankliniella occidentalis</name>
    <name type="common">Western flower thrips</name>
    <name type="synonym">Euthrips occidentalis</name>
    <dbReference type="NCBI Taxonomy" id="133901"/>
    <lineage>
        <taxon>Eukaryota</taxon>
        <taxon>Metazoa</taxon>
        <taxon>Ecdysozoa</taxon>
        <taxon>Arthropoda</taxon>
        <taxon>Hexapoda</taxon>
        <taxon>Insecta</taxon>
        <taxon>Pterygota</taxon>
        <taxon>Neoptera</taxon>
        <taxon>Paraneoptera</taxon>
        <taxon>Thysanoptera</taxon>
        <taxon>Terebrantia</taxon>
        <taxon>Thripoidea</taxon>
        <taxon>Thripidae</taxon>
        <taxon>Frankliniella</taxon>
    </lineage>
</organism>
<dbReference type="Gene3D" id="3.30.40.10">
    <property type="entry name" value="Zinc/RING finger domain, C3HC4 (zinc finger)"/>
    <property type="match status" value="1"/>
</dbReference>
<dbReference type="KEGG" id="foc:113210855"/>
<evidence type="ECO:0000256" key="1">
    <source>
        <dbReference type="ARBA" id="ARBA00022723"/>
    </source>
</evidence>
<reference evidence="8" key="1">
    <citation type="submission" date="2025-08" db="UniProtKB">
        <authorList>
            <consortium name="RefSeq"/>
        </authorList>
    </citation>
    <scope>IDENTIFICATION</scope>
    <source>
        <tissue evidence="8">Whole organism</tissue>
    </source>
</reference>
<dbReference type="PROSITE" id="PS50089">
    <property type="entry name" value="ZF_RING_2"/>
    <property type="match status" value="1"/>
</dbReference>
<dbReference type="Pfam" id="PF13445">
    <property type="entry name" value="zf-RING_UBOX"/>
    <property type="match status" value="1"/>
</dbReference>
<dbReference type="RefSeq" id="XP_026284809.1">
    <property type="nucleotide sequence ID" value="XM_026429024.2"/>
</dbReference>
<accession>A0A6J1SU59</accession>
<feature type="region of interest" description="Disordered" evidence="5">
    <location>
        <begin position="180"/>
        <end position="217"/>
    </location>
</feature>
<dbReference type="SUPFAM" id="SSF57850">
    <property type="entry name" value="RING/U-box"/>
    <property type="match status" value="1"/>
</dbReference>
<dbReference type="Proteomes" id="UP000504606">
    <property type="component" value="Unplaced"/>
</dbReference>
<feature type="domain" description="RING-type" evidence="6">
    <location>
        <begin position="3"/>
        <end position="43"/>
    </location>
</feature>
<sequence>MDCDICLEDFNQAERVPKMGPCGHTVCLRCLEQGDMKACPTCHTAFDVALDALPNNLYLLEQMERRPERPSRGWCSDCRAAAEPRCRREKHNVVCEKRELKRLLQGALQQAAEQLEHLPDLCEGEQDLQTLDLLNAESWSVTLQGGGHQMTGTVTNTDDPLSRLMWLLAKAALEKNQVEARDPRTATATLSLATPGQAPLEGRPVRKTRPTDRQQDKAPGVTRLVNVWCDKDPARSLRLLQRAAPTVERLRVRFPREDHLSVVHAMPRLRRLYVWGVDAPDAQPPELPALPAGRAGLQRLRVHYLPRATTQSLLRAHGGTLEELELQVGTAGSGRWPDCCGDLHSLLQQSGLRALRRLVLMRYCCSHEAAACSEQRARARQVLHGSEVLCDECDTVILEDN</sequence>
<name>A0A6J1SU59_FRAOC</name>
<dbReference type="GO" id="GO:0061630">
    <property type="term" value="F:ubiquitin protein ligase activity"/>
    <property type="evidence" value="ECO:0007669"/>
    <property type="project" value="TreeGrafter"/>
</dbReference>
<dbReference type="PANTHER" id="PTHR22791">
    <property type="entry name" value="RING-TYPE DOMAIN-CONTAINING PROTEIN"/>
    <property type="match status" value="1"/>
</dbReference>
<dbReference type="InterPro" id="IPR017907">
    <property type="entry name" value="Znf_RING_CS"/>
</dbReference>
<keyword evidence="3" id="KW-0862">Zinc</keyword>
<keyword evidence="7" id="KW-1185">Reference proteome</keyword>
<gene>
    <name evidence="8" type="primary">LOC113210855</name>
</gene>
<dbReference type="InterPro" id="IPR013083">
    <property type="entry name" value="Znf_RING/FYVE/PHD"/>
</dbReference>
<dbReference type="PANTHER" id="PTHR22791:SF6">
    <property type="entry name" value="RING-TYPE DOMAIN-CONTAINING PROTEIN"/>
    <property type="match status" value="1"/>
</dbReference>
<evidence type="ECO:0000259" key="6">
    <source>
        <dbReference type="PROSITE" id="PS50089"/>
    </source>
</evidence>
<evidence type="ECO:0000256" key="4">
    <source>
        <dbReference type="PROSITE-ProRule" id="PRU00175"/>
    </source>
</evidence>
<dbReference type="GeneID" id="113210855"/>
<dbReference type="InterPro" id="IPR001841">
    <property type="entry name" value="Znf_RING"/>
</dbReference>
<dbReference type="GO" id="GO:0016567">
    <property type="term" value="P:protein ubiquitination"/>
    <property type="evidence" value="ECO:0007669"/>
    <property type="project" value="TreeGrafter"/>
</dbReference>
<dbReference type="InterPro" id="IPR032675">
    <property type="entry name" value="LRR_dom_sf"/>
</dbReference>
<evidence type="ECO:0000313" key="8">
    <source>
        <dbReference type="RefSeq" id="XP_026284809.1"/>
    </source>
</evidence>
<dbReference type="InterPro" id="IPR051435">
    <property type="entry name" value="RING_finger_E3_ubiq-ligases"/>
</dbReference>
<proteinExistence type="predicted"/>
<evidence type="ECO:0000256" key="5">
    <source>
        <dbReference type="SAM" id="MobiDB-lite"/>
    </source>
</evidence>
<dbReference type="PROSITE" id="PS00518">
    <property type="entry name" value="ZF_RING_1"/>
    <property type="match status" value="1"/>
</dbReference>
<evidence type="ECO:0000256" key="3">
    <source>
        <dbReference type="ARBA" id="ARBA00022833"/>
    </source>
</evidence>
<protein>
    <submittedName>
        <fullName evidence="8">Uncharacterized protein LOC113210855 isoform X1</fullName>
    </submittedName>
</protein>
<dbReference type="GO" id="GO:0008270">
    <property type="term" value="F:zinc ion binding"/>
    <property type="evidence" value="ECO:0007669"/>
    <property type="project" value="UniProtKB-KW"/>
</dbReference>
<dbReference type="AlphaFoldDB" id="A0A6J1SU59"/>
<keyword evidence="2 4" id="KW-0863">Zinc-finger</keyword>
<dbReference type="SMART" id="SM00184">
    <property type="entry name" value="RING"/>
    <property type="match status" value="1"/>
</dbReference>
<dbReference type="OrthoDB" id="8062037at2759"/>
<keyword evidence="1" id="KW-0479">Metal-binding</keyword>
<evidence type="ECO:0000313" key="7">
    <source>
        <dbReference type="Proteomes" id="UP000504606"/>
    </source>
</evidence>
<evidence type="ECO:0000256" key="2">
    <source>
        <dbReference type="ARBA" id="ARBA00022771"/>
    </source>
</evidence>